<dbReference type="GeneID" id="36600688"/>
<feature type="region of interest" description="Disordered" evidence="2">
    <location>
        <begin position="235"/>
        <end position="488"/>
    </location>
</feature>
<gene>
    <name evidence="4" type="ORF">BBK36DRAFT_1135243</name>
</gene>
<dbReference type="OrthoDB" id="5395440at2759"/>
<feature type="coiled-coil region" evidence="1">
    <location>
        <begin position="792"/>
        <end position="910"/>
    </location>
</feature>
<dbReference type="RefSeq" id="XP_024750351.1">
    <property type="nucleotide sequence ID" value="XM_024892570.1"/>
</dbReference>
<keyword evidence="5" id="KW-1185">Reference proteome</keyword>
<feature type="compositionally biased region" description="Low complexity" evidence="2">
    <location>
        <begin position="319"/>
        <end position="332"/>
    </location>
</feature>
<reference evidence="5" key="1">
    <citation type="submission" date="2016-07" db="EMBL/GenBank/DDBJ databases">
        <title>Multiple horizontal gene transfer events from other fungi enriched the ability of initially mycotrophic Trichoderma (Ascomycota) to feed on dead plant biomass.</title>
        <authorList>
            <consortium name="DOE Joint Genome Institute"/>
            <person name="Atanasova L."/>
            <person name="Chenthamara K."/>
            <person name="Zhang J."/>
            <person name="Grujic M."/>
            <person name="Henrissat B."/>
            <person name="Kuo A."/>
            <person name="Aerts A."/>
            <person name="Salamov A."/>
            <person name="Lipzen A."/>
            <person name="Labutti K."/>
            <person name="Barry K."/>
            <person name="Miao Y."/>
            <person name="Rahimi M.J."/>
            <person name="Shen Q."/>
            <person name="Grigoriev I.V."/>
            <person name="Kubicek C.P."/>
            <person name="Druzhinina I.S."/>
        </authorList>
    </citation>
    <scope>NUCLEOTIDE SEQUENCE [LARGE SCALE GENOMIC DNA]</scope>
    <source>
        <strain evidence="5">TUCIM 6016</strain>
    </source>
</reference>
<organism evidence="4 5">
    <name type="scientific">Trichoderma citrinoviride</name>
    <dbReference type="NCBI Taxonomy" id="58853"/>
    <lineage>
        <taxon>Eukaryota</taxon>
        <taxon>Fungi</taxon>
        <taxon>Dikarya</taxon>
        <taxon>Ascomycota</taxon>
        <taxon>Pezizomycotina</taxon>
        <taxon>Sordariomycetes</taxon>
        <taxon>Hypocreomycetidae</taxon>
        <taxon>Hypocreales</taxon>
        <taxon>Hypocreaceae</taxon>
        <taxon>Trichoderma</taxon>
    </lineage>
</organism>
<proteinExistence type="predicted"/>
<accession>A0A2T4BCR6</accession>
<evidence type="ECO:0000313" key="5">
    <source>
        <dbReference type="Proteomes" id="UP000241546"/>
    </source>
</evidence>
<feature type="compositionally biased region" description="Low complexity" evidence="2">
    <location>
        <begin position="124"/>
        <end position="145"/>
    </location>
</feature>
<feature type="compositionally biased region" description="Polar residues" evidence="2">
    <location>
        <begin position="447"/>
        <end position="488"/>
    </location>
</feature>
<dbReference type="InterPro" id="IPR056023">
    <property type="entry name" value="DUF7603"/>
</dbReference>
<dbReference type="AlphaFoldDB" id="A0A2T4BCR6"/>
<feature type="compositionally biased region" description="Polar residues" evidence="2">
    <location>
        <begin position="536"/>
        <end position="553"/>
    </location>
</feature>
<name>A0A2T4BCR6_9HYPO</name>
<feature type="coiled-coil region" evidence="1">
    <location>
        <begin position="564"/>
        <end position="721"/>
    </location>
</feature>
<feature type="domain" description="DUF7603" evidence="3">
    <location>
        <begin position="966"/>
        <end position="1075"/>
    </location>
</feature>
<feature type="compositionally biased region" description="Basic and acidic residues" evidence="2">
    <location>
        <begin position="89"/>
        <end position="119"/>
    </location>
</feature>
<feature type="compositionally biased region" description="Acidic residues" evidence="2">
    <location>
        <begin position="71"/>
        <end position="85"/>
    </location>
</feature>
<dbReference type="Pfam" id="PF24554">
    <property type="entry name" value="DUF7603"/>
    <property type="match status" value="1"/>
</dbReference>
<feature type="region of interest" description="Disordered" evidence="2">
    <location>
        <begin position="756"/>
        <end position="789"/>
    </location>
</feature>
<evidence type="ECO:0000256" key="2">
    <source>
        <dbReference type="SAM" id="MobiDB-lite"/>
    </source>
</evidence>
<feature type="compositionally biased region" description="Basic and acidic residues" evidence="2">
    <location>
        <begin position="52"/>
        <end position="70"/>
    </location>
</feature>
<feature type="coiled-coil region" evidence="1">
    <location>
        <begin position="1143"/>
        <end position="1205"/>
    </location>
</feature>
<protein>
    <recommendedName>
        <fullName evidence="3">DUF7603 domain-containing protein</fullName>
    </recommendedName>
</protein>
<keyword evidence="1" id="KW-0175">Coiled coil</keyword>
<dbReference type="EMBL" id="KZ680212">
    <property type="protein sequence ID" value="PTB67031.1"/>
    <property type="molecule type" value="Genomic_DNA"/>
</dbReference>
<evidence type="ECO:0000313" key="4">
    <source>
        <dbReference type="EMBL" id="PTB67031.1"/>
    </source>
</evidence>
<feature type="region of interest" description="Disordered" evidence="2">
    <location>
        <begin position="536"/>
        <end position="562"/>
    </location>
</feature>
<feature type="compositionally biased region" description="Low complexity" evidence="2">
    <location>
        <begin position="433"/>
        <end position="445"/>
    </location>
</feature>
<sequence length="1216" mass="134336">MDVASQPASGPRAMASILPDSDTQPASSQAPPPASRLRNSAARTRPGSGTGSDEHDHGHEYHRHQEQQREDEQDESGFDAADDEYYQQYHRDYSQAYAQEHDHRQEYHHQDDHHPHLQSESDTDPGTAATTAATTPSTATTAGTPATPPPPTTTIATRVPVPLPAGIRTTIAATHSRSQTLDYVDPSAPTLISPVVASSLPFRFSGPIKRKPVSSTAASSSLVSQYLQGSPLLHTTTIDLPKPDHRFARPPSVDSPTFYEYPASVRASVRPPHQQTQTTAELAPSDDETAAASGNISTHGGPPAETADTESSAGLSVYDDLLPDLTPDGTPDAASVKERDQDTDSASDAESNYDDRSDPPPSPPMLAPTKHAPPHLRLEKVDPSIHIGEGPQTYIDDSPQSAAIDGSPKLNKPLPRSPGATSPLASIFGWGNSSSTELSSSPLSPNAKGSANDNRRSTNSLSSRHTKPNATTTLAQQRESFFSTHSPHLSQNTALIEEMEDELKAISSELAASIRREIDLEDLADRLQEQLTSNPQTLASKRTSDYFSDSGHSTAKLGEFDHTRDEIEKVQRRSEQERASLRLELTSKLQEEREKRKDLDQKIRQLQERASEVDVVEINNMDATERIKELESTCEDLRRKLSEERQSKANFEDILAALKSQLQEASDERDNLRDEVVPELKARVEGLESEAAEYANLTYESSRMQQELHTLKRENSSLRNSMASGIDELPTKRMSVIGLSGLGGLGGLSRSNSIGLSRSNSVATGSRNRMPPGIGGLKRSDSFKTAAQTDSRETLLERLKDVEEQRDALHGALKSLLERHEFQNREYQKKIRMLEKERQRLTTVTPRKAGFEKDMGKLRTEINLLRRRAEDALEQKWQVEKGLGGLKIDLDRAEEEIQSLRGLLKENDILIPPSIARLSSSSDTGREPVTSESLRNAYAELQAAYTASLARIRELEDSASDDETREAMERLERSLSAAVLERDAARREVDQQKAQISMMAADEAHSAAADGTLAEQLKESADLIEQLTAQVRQQLDTNTELRTRLESAVARGEADRKTNSQRISELQERLRVLEDQVVAAQTASEDRVVRHEEEITRLREAHNEQLRRLQADPTDGSAHRSGPKPLLSTRPIASKSLEEEADMKTLRARVFELEKALGEAEDEMQEVVARMNMAQVEVLNLQEDREAAVRETRRLEELLKKEQSKAGFGGFFAARS</sequence>
<feature type="region of interest" description="Disordered" evidence="2">
    <location>
        <begin position="1"/>
        <end position="162"/>
    </location>
</feature>
<feature type="coiled-coil region" evidence="1">
    <location>
        <begin position="489"/>
        <end position="516"/>
    </location>
</feature>
<feature type="region of interest" description="Disordered" evidence="2">
    <location>
        <begin position="1110"/>
        <end position="1131"/>
    </location>
</feature>
<evidence type="ECO:0000256" key="1">
    <source>
        <dbReference type="SAM" id="Coils"/>
    </source>
</evidence>
<evidence type="ECO:0000259" key="3">
    <source>
        <dbReference type="Pfam" id="PF24554"/>
    </source>
</evidence>
<dbReference type="Proteomes" id="UP000241546">
    <property type="component" value="Unassembled WGS sequence"/>
</dbReference>